<evidence type="ECO:0000256" key="3">
    <source>
        <dbReference type="ARBA" id="ARBA00024443"/>
    </source>
</evidence>
<evidence type="ECO:0000313" key="6">
    <source>
        <dbReference type="EMBL" id="GFS89668.1"/>
    </source>
</evidence>
<keyword evidence="1" id="KW-0677">Repeat</keyword>
<dbReference type="GO" id="GO:0031629">
    <property type="term" value="P:synaptic vesicle fusion to presynaptic active zone membrane"/>
    <property type="evidence" value="ECO:0007669"/>
    <property type="project" value="TreeGrafter"/>
</dbReference>
<dbReference type="GO" id="GO:0031201">
    <property type="term" value="C:SNARE complex"/>
    <property type="evidence" value="ECO:0007669"/>
    <property type="project" value="TreeGrafter"/>
</dbReference>
<dbReference type="EMBL" id="BMAW01053160">
    <property type="protein sequence ID" value="GFS89668.1"/>
    <property type="molecule type" value="Genomic_DNA"/>
</dbReference>
<dbReference type="SUPFAM" id="SSF58038">
    <property type="entry name" value="SNARE fusion complex"/>
    <property type="match status" value="1"/>
</dbReference>
<dbReference type="GO" id="GO:0016082">
    <property type="term" value="P:synaptic vesicle priming"/>
    <property type="evidence" value="ECO:0007669"/>
    <property type="project" value="TreeGrafter"/>
</dbReference>
<dbReference type="PROSITE" id="PS50192">
    <property type="entry name" value="T_SNARE"/>
    <property type="match status" value="1"/>
</dbReference>
<dbReference type="AlphaFoldDB" id="A0A8X6N246"/>
<dbReference type="InterPro" id="IPR004182">
    <property type="entry name" value="GRAM"/>
</dbReference>
<keyword evidence="7" id="KW-1185">Reference proteome</keyword>
<dbReference type="GO" id="GO:0098793">
    <property type="term" value="C:presynapse"/>
    <property type="evidence" value="ECO:0007669"/>
    <property type="project" value="GOC"/>
</dbReference>
<dbReference type="GO" id="GO:0019905">
    <property type="term" value="F:syntaxin binding"/>
    <property type="evidence" value="ECO:0007669"/>
    <property type="project" value="TreeGrafter"/>
</dbReference>
<dbReference type="Gene3D" id="1.20.5.110">
    <property type="match status" value="2"/>
</dbReference>
<comment type="similarity">
    <text evidence="2">Belongs to the SVAP1 family.</text>
</comment>
<organism evidence="6 7">
    <name type="scientific">Nephila pilipes</name>
    <name type="common">Giant wood spider</name>
    <name type="synonym">Nephila maculata</name>
    <dbReference type="NCBI Taxonomy" id="299642"/>
    <lineage>
        <taxon>Eukaryota</taxon>
        <taxon>Metazoa</taxon>
        <taxon>Ecdysozoa</taxon>
        <taxon>Arthropoda</taxon>
        <taxon>Chelicerata</taxon>
        <taxon>Arachnida</taxon>
        <taxon>Araneae</taxon>
        <taxon>Araneomorphae</taxon>
        <taxon>Entelegynae</taxon>
        <taxon>Araneoidea</taxon>
        <taxon>Nephilidae</taxon>
        <taxon>Nephila</taxon>
    </lineage>
</organism>
<protein>
    <recommendedName>
        <fullName evidence="3">Synaptosomal-associated protein 47</fullName>
    </recommendedName>
    <alternativeName>
        <fullName evidence="4">Synaptosomal-associated 47 kDa protein</fullName>
    </alternativeName>
</protein>
<dbReference type="GO" id="GO:0005886">
    <property type="term" value="C:plasma membrane"/>
    <property type="evidence" value="ECO:0007669"/>
    <property type="project" value="TreeGrafter"/>
</dbReference>
<evidence type="ECO:0000259" key="5">
    <source>
        <dbReference type="PROSITE" id="PS50192"/>
    </source>
</evidence>
<sequence>MALDQPVFENTASYYNSAAKKWVSGTFTLKENFFQFQNDDSNNQGIVRIPLSTISGLEKRQSSFIYAAIVITIGSEKHWFASFSNRDTVYNLLELFWRESLLSKTYKTSPPRQNVGATPLGKELIGILHESESSLVNAANELVNQGRQIQESQMVIEDINTDLNVAEKFLRTFNFVQNFLKVKDPELKVEGKSVQNEGLQKHFKVTYTFSKSTSKSWEKGTLIVSDEIVLLDERQNRLIVVERNDLIEFQVTAPWEFCMLYNVGNEWCVKDCYFMCPQLSRLLKFLNSLKSFKPKITYIEEDPVEDGATCSGSTSMDYMQKTPSPIEVIKARSNLINSTAAQAQLLTDDGVISDEDMEEISNVLANLQVLATEVSQEQKNQMEQINSLITDVEKTELRMKADIKNIKKAT</sequence>
<accession>A0A8X6N246</accession>
<proteinExistence type="inferred from homology"/>
<dbReference type="InterPro" id="IPR000727">
    <property type="entry name" value="T_SNARE_dom"/>
</dbReference>
<evidence type="ECO:0000313" key="7">
    <source>
        <dbReference type="Proteomes" id="UP000887013"/>
    </source>
</evidence>
<feature type="domain" description="T-SNARE coiled-coil homology" evidence="5">
    <location>
        <begin position="353"/>
        <end position="409"/>
    </location>
</feature>
<dbReference type="PANTHER" id="PTHR19305">
    <property type="entry name" value="SYNAPTOSOMAL ASSOCIATED PROTEIN"/>
    <property type="match status" value="1"/>
</dbReference>
<evidence type="ECO:0000256" key="1">
    <source>
        <dbReference type="ARBA" id="ARBA00022737"/>
    </source>
</evidence>
<reference evidence="6" key="1">
    <citation type="submission" date="2020-08" db="EMBL/GenBank/DDBJ databases">
        <title>Multicomponent nature underlies the extraordinary mechanical properties of spider dragline silk.</title>
        <authorList>
            <person name="Kono N."/>
            <person name="Nakamura H."/>
            <person name="Mori M."/>
            <person name="Yoshida Y."/>
            <person name="Ohtoshi R."/>
            <person name="Malay A.D."/>
            <person name="Moran D.A.P."/>
            <person name="Tomita M."/>
            <person name="Numata K."/>
            <person name="Arakawa K."/>
        </authorList>
    </citation>
    <scope>NUCLEOTIDE SEQUENCE</scope>
</reference>
<dbReference type="GO" id="GO:0005484">
    <property type="term" value="F:SNAP receptor activity"/>
    <property type="evidence" value="ECO:0007669"/>
    <property type="project" value="TreeGrafter"/>
</dbReference>
<name>A0A8X6N246_NEPPI</name>
<gene>
    <name evidence="6" type="primary">Snap47</name>
    <name evidence="6" type="ORF">NPIL_315841</name>
</gene>
<dbReference type="Proteomes" id="UP000887013">
    <property type="component" value="Unassembled WGS sequence"/>
</dbReference>
<dbReference type="Pfam" id="PF02893">
    <property type="entry name" value="GRAM"/>
    <property type="match status" value="1"/>
</dbReference>
<dbReference type="Gene3D" id="2.30.29.30">
    <property type="entry name" value="Pleckstrin-homology domain (PH domain)/Phosphotyrosine-binding domain (PTB)"/>
    <property type="match status" value="1"/>
</dbReference>
<evidence type="ECO:0000256" key="4">
    <source>
        <dbReference type="ARBA" id="ARBA00032027"/>
    </source>
</evidence>
<dbReference type="OrthoDB" id="10009801at2759"/>
<comment type="caution">
    <text evidence="6">The sequence shown here is derived from an EMBL/GenBank/DDBJ whole genome shotgun (WGS) entry which is preliminary data.</text>
</comment>
<dbReference type="InterPro" id="IPR011993">
    <property type="entry name" value="PH-like_dom_sf"/>
</dbReference>
<dbReference type="PANTHER" id="PTHR19305:SF1">
    <property type="entry name" value="SYNAPTOSOMAL-ASSOCIATED PROTEIN 47"/>
    <property type="match status" value="1"/>
</dbReference>
<evidence type="ECO:0000256" key="2">
    <source>
        <dbReference type="ARBA" id="ARBA00024354"/>
    </source>
</evidence>